<keyword evidence="1" id="KW-0732">Signal</keyword>
<dbReference type="EMBL" id="JAEHFV010000004">
    <property type="protein sequence ID" value="MBK0370437.1"/>
    <property type="molecule type" value="Genomic_DNA"/>
</dbReference>
<protein>
    <recommendedName>
        <fullName evidence="4">Outer membrane protein with beta-barrel domain</fullName>
    </recommendedName>
</protein>
<accession>A0A934PLL7</accession>
<organism evidence="2 3">
    <name type="scientific">Flavobacterium agrisoli</name>
    <dbReference type="NCBI Taxonomy" id="2793066"/>
    <lineage>
        <taxon>Bacteria</taxon>
        <taxon>Pseudomonadati</taxon>
        <taxon>Bacteroidota</taxon>
        <taxon>Flavobacteriia</taxon>
        <taxon>Flavobacteriales</taxon>
        <taxon>Flavobacteriaceae</taxon>
        <taxon>Flavobacterium</taxon>
    </lineage>
</organism>
<evidence type="ECO:0000313" key="3">
    <source>
        <dbReference type="Proteomes" id="UP000609172"/>
    </source>
</evidence>
<feature type="chain" id="PRO_5037071931" description="Outer membrane protein with beta-barrel domain" evidence="1">
    <location>
        <begin position="19"/>
        <end position="177"/>
    </location>
</feature>
<evidence type="ECO:0000256" key="1">
    <source>
        <dbReference type="SAM" id="SignalP"/>
    </source>
</evidence>
<gene>
    <name evidence="2" type="ORF">I5M07_11395</name>
</gene>
<sequence>MKKIIFFTFLLSSTAIFSQQLSYGSCGTVYDANQKKVKPMEVRKLMENNPEALKLYNAGRSKKTWGNVLFYGGIGLVATNVIVAMNNDNTTFTNTSINYGNSSIGSVVKADSERSNMTAAIIGGAMIVASIPIKIGYPKRIKSALGLYNDKVVANSKPDPKTTLLASTNQLGFKIEF</sequence>
<dbReference type="AlphaFoldDB" id="A0A934PLL7"/>
<reference evidence="2" key="1">
    <citation type="submission" date="2020-12" db="EMBL/GenBank/DDBJ databases">
        <title>Bacterial novel species Flavobacterium sp. SE-1-e isolated from soil.</title>
        <authorList>
            <person name="Jung H.-Y."/>
        </authorList>
    </citation>
    <scope>NUCLEOTIDE SEQUENCE</scope>
    <source>
        <strain evidence="2">SE-1-e</strain>
    </source>
</reference>
<feature type="signal peptide" evidence="1">
    <location>
        <begin position="1"/>
        <end position="18"/>
    </location>
</feature>
<keyword evidence="3" id="KW-1185">Reference proteome</keyword>
<proteinExistence type="predicted"/>
<evidence type="ECO:0008006" key="4">
    <source>
        <dbReference type="Google" id="ProtNLM"/>
    </source>
</evidence>
<evidence type="ECO:0000313" key="2">
    <source>
        <dbReference type="EMBL" id="MBK0370437.1"/>
    </source>
</evidence>
<name>A0A934PLL7_9FLAO</name>
<dbReference type="RefSeq" id="WP_200106564.1">
    <property type="nucleotide sequence ID" value="NZ_JAEHFV010000004.1"/>
</dbReference>
<comment type="caution">
    <text evidence="2">The sequence shown here is derived from an EMBL/GenBank/DDBJ whole genome shotgun (WGS) entry which is preliminary data.</text>
</comment>
<dbReference type="Proteomes" id="UP000609172">
    <property type="component" value="Unassembled WGS sequence"/>
</dbReference>